<dbReference type="AlphaFoldDB" id="E7G9E2"/>
<organism evidence="3 4">
    <name type="scientific">Coprobacillus cateniformis</name>
    <dbReference type="NCBI Taxonomy" id="100884"/>
    <lineage>
        <taxon>Bacteria</taxon>
        <taxon>Bacillati</taxon>
        <taxon>Bacillota</taxon>
        <taxon>Erysipelotrichia</taxon>
        <taxon>Erysipelotrichales</taxon>
        <taxon>Coprobacillaceae</taxon>
        <taxon>Coprobacillus</taxon>
    </lineage>
</organism>
<dbReference type="Pfam" id="PF13439">
    <property type="entry name" value="Glyco_transf_4"/>
    <property type="match status" value="1"/>
</dbReference>
<name>E7G9E2_9FIRM</name>
<dbReference type="Pfam" id="PF00534">
    <property type="entry name" value="Glycos_transf_1"/>
    <property type="match status" value="1"/>
</dbReference>
<evidence type="ECO:0000259" key="2">
    <source>
        <dbReference type="Pfam" id="PF13439"/>
    </source>
</evidence>
<feature type="domain" description="Glycosyl transferase family 1" evidence="1">
    <location>
        <begin position="203"/>
        <end position="353"/>
    </location>
</feature>
<dbReference type="PANTHER" id="PTHR12526:SF630">
    <property type="entry name" value="GLYCOSYLTRANSFERASE"/>
    <property type="match status" value="1"/>
</dbReference>
<dbReference type="STRING" id="100884.GCA_000269565_03229"/>
<dbReference type="RefSeq" id="WP_008788496.1">
    <property type="nucleotide sequence ID" value="NZ_AKCB01000003.1"/>
</dbReference>
<dbReference type="OrthoDB" id="9806653at2"/>
<dbReference type="CDD" id="cd03808">
    <property type="entry name" value="GT4_CapM-like"/>
    <property type="match status" value="1"/>
</dbReference>
<evidence type="ECO:0000313" key="3">
    <source>
        <dbReference type="EMBL" id="EFW05236.1"/>
    </source>
</evidence>
<evidence type="ECO:0000259" key="1">
    <source>
        <dbReference type="Pfam" id="PF00534"/>
    </source>
</evidence>
<reference evidence="3 4" key="1">
    <citation type="submission" date="2010-12" db="EMBL/GenBank/DDBJ databases">
        <title>The Genome Sequence of Coprobacillus sp. strain 29_1.</title>
        <authorList>
            <consortium name="The Broad Institute Genome Sequencing Platform"/>
            <person name="Earl A."/>
            <person name="Ward D."/>
            <person name="Feldgarden M."/>
            <person name="Gevers D."/>
            <person name="Daigneault M."/>
            <person name="Sibley C.D."/>
            <person name="White A."/>
            <person name="Strauss J."/>
            <person name="Allen-Vercoe E."/>
            <person name="Young S.K."/>
            <person name="Zeng Q."/>
            <person name="Gargeya S."/>
            <person name="Fitzgerald M."/>
            <person name="Haas B."/>
            <person name="Abouelleil A."/>
            <person name="Alvarado L."/>
            <person name="Arachchi H.M."/>
            <person name="Berlin A."/>
            <person name="Brown A."/>
            <person name="Chapman S.B."/>
            <person name="Chen Z."/>
            <person name="Dunbar C."/>
            <person name="Freedman E."/>
            <person name="Gearin G."/>
            <person name="Gellesch M."/>
            <person name="Goldberg J."/>
            <person name="Griggs A."/>
            <person name="Gujja S."/>
            <person name="Heilman E."/>
            <person name="Heiman D."/>
            <person name="Howarth C."/>
            <person name="Larson L."/>
            <person name="Lui A."/>
            <person name="MacDonald P.J.P."/>
            <person name="Mehta T."/>
            <person name="Montmayeur A."/>
            <person name="Murphy C."/>
            <person name="Neiman D."/>
            <person name="Pearson M."/>
            <person name="Priest M."/>
            <person name="Roberts A."/>
            <person name="Saif S."/>
            <person name="Shea T."/>
            <person name="Shenoy N."/>
            <person name="Sisk P."/>
            <person name="Stolte C."/>
            <person name="Sykes S."/>
            <person name="White J."/>
            <person name="Yandava C."/>
            <person name="Nusbaum C."/>
            <person name="Birren B."/>
        </authorList>
    </citation>
    <scope>NUCLEOTIDE SEQUENCE [LARGE SCALE GENOMIC DNA]</scope>
    <source>
        <strain evidence="3 4">29_1</strain>
    </source>
</reference>
<evidence type="ECO:0000313" key="4">
    <source>
        <dbReference type="Proteomes" id="UP000003157"/>
    </source>
</evidence>
<proteinExistence type="predicted"/>
<accession>E7G9E2</accession>
<sequence>MKKALMYASVASMIQQFNMNNILLLQELGYEVDVACNFEFGSTISKEKINQLKDTLDQMNVSYYHIPIPRRILDYKSLKQAYKQTKQLFNDKEYDLIHCHSPIGGLICRIANKNSNHYNDTKMIYTAHGFHFFKGNNPLKNFLFRNIERYTAKYTDVLITINKEDYEAAKKFKLKENGKIEYVPGVGIDIDKINYISGNREGLINELHIPRDSILLLSVGELNENKNHRVVIEALPGLPDNVHYLICGVGTLKDKYIELSKTLKVEKRLHLLGYRDNVIEIMKSIDIFVFPSKREGLSVALMEAMACDLPCVASNIRGNRDLIENAINGYVINIDEFSNQLIKVLLDKEMSKQEIYKVNILKSENYNIKNILFQMRQIYELKENI</sequence>
<dbReference type="InterPro" id="IPR001296">
    <property type="entry name" value="Glyco_trans_1"/>
</dbReference>
<dbReference type="GO" id="GO:0016757">
    <property type="term" value="F:glycosyltransferase activity"/>
    <property type="evidence" value="ECO:0007669"/>
    <property type="project" value="InterPro"/>
</dbReference>
<feature type="domain" description="Glycosyltransferase subfamily 4-like N-terminal" evidence="2">
    <location>
        <begin position="25"/>
        <end position="185"/>
    </location>
</feature>
<dbReference type="Proteomes" id="UP000003157">
    <property type="component" value="Unassembled WGS sequence"/>
</dbReference>
<dbReference type="Gene3D" id="3.40.50.2000">
    <property type="entry name" value="Glycogen Phosphorylase B"/>
    <property type="match status" value="2"/>
</dbReference>
<gene>
    <name evidence="3" type="ORF">HMPREF9488_01380</name>
</gene>
<dbReference type="eggNOG" id="COG0438">
    <property type="taxonomic scope" value="Bacteria"/>
</dbReference>
<comment type="caution">
    <text evidence="3">The sequence shown here is derived from an EMBL/GenBank/DDBJ whole genome shotgun (WGS) entry which is preliminary data.</text>
</comment>
<dbReference type="PANTHER" id="PTHR12526">
    <property type="entry name" value="GLYCOSYLTRANSFERASE"/>
    <property type="match status" value="1"/>
</dbReference>
<dbReference type="EMBL" id="ADKX01000026">
    <property type="protein sequence ID" value="EFW05236.1"/>
    <property type="molecule type" value="Genomic_DNA"/>
</dbReference>
<dbReference type="SUPFAM" id="SSF53756">
    <property type="entry name" value="UDP-Glycosyltransferase/glycogen phosphorylase"/>
    <property type="match status" value="1"/>
</dbReference>
<protein>
    <submittedName>
        <fullName evidence="3">Uncharacterized protein</fullName>
    </submittedName>
</protein>
<dbReference type="GeneID" id="78231014"/>
<dbReference type="HOGENOM" id="CLU_009583_0_1_9"/>
<keyword evidence="4" id="KW-1185">Reference proteome</keyword>
<dbReference type="InterPro" id="IPR028098">
    <property type="entry name" value="Glyco_trans_4-like_N"/>
</dbReference>